<evidence type="ECO:0000256" key="9">
    <source>
        <dbReference type="SAM" id="Phobius"/>
    </source>
</evidence>
<keyword evidence="2" id="KW-1003">Cell membrane</keyword>
<protein>
    <recommendedName>
        <fullName evidence="10">Pycsar effector protein domain-containing protein</fullName>
    </recommendedName>
</protein>
<evidence type="ECO:0000256" key="6">
    <source>
        <dbReference type="ARBA" id="ARBA00023118"/>
    </source>
</evidence>
<feature type="domain" description="Pycsar effector protein" evidence="10">
    <location>
        <begin position="48"/>
        <end position="211"/>
    </location>
</feature>
<gene>
    <name evidence="11" type="ORF">GCM10023156_17650</name>
</gene>
<evidence type="ECO:0000256" key="7">
    <source>
        <dbReference type="ARBA" id="ARBA00023136"/>
    </source>
</evidence>
<evidence type="ECO:0000256" key="1">
    <source>
        <dbReference type="ARBA" id="ARBA00004236"/>
    </source>
</evidence>
<dbReference type="EMBL" id="BAABGA010000022">
    <property type="protein sequence ID" value="GAA4450864.1"/>
    <property type="molecule type" value="Genomic_DNA"/>
</dbReference>
<evidence type="ECO:0000256" key="4">
    <source>
        <dbReference type="ARBA" id="ARBA00022741"/>
    </source>
</evidence>
<feature type="transmembrane region" description="Helical" evidence="9">
    <location>
        <begin position="195"/>
        <end position="212"/>
    </location>
</feature>
<organism evidence="11 12">
    <name type="scientific">Novipirellula rosea</name>
    <dbReference type="NCBI Taxonomy" id="1031540"/>
    <lineage>
        <taxon>Bacteria</taxon>
        <taxon>Pseudomonadati</taxon>
        <taxon>Planctomycetota</taxon>
        <taxon>Planctomycetia</taxon>
        <taxon>Pirellulales</taxon>
        <taxon>Pirellulaceae</taxon>
        <taxon>Novipirellula</taxon>
    </lineage>
</organism>
<dbReference type="InterPro" id="IPR043760">
    <property type="entry name" value="PycTM_dom"/>
</dbReference>
<name>A0ABP8MHQ0_9BACT</name>
<comment type="subcellular location">
    <subcellularLocation>
        <location evidence="1">Cell membrane</location>
    </subcellularLocation>
</comment>
<accession>A0ABP8MHQ0</accession>
<evidence type="ECO:0000256" key="3">
    <source>
        <dbReference type="ARBA" id="ARBA00022692"/>
    </source>
</evidence>
<keyword evidence="12" id="KW-1185">Reference proteome</keyword>
<reference evidence="12" key="1">
    <citation type="journal article" date="2019" name="Int. J. Syst. Evol. Microbiol.">
        <title>The Global Catalogue of Microorganisms (GCM) 10K type strain sequencing project: providing services to taxonomists for standard genome sequencing and annotation.</title>
        <authorList>
            <consortium name="The Broad Institute Genomics Platform"/>
            <consortium name="The Broad Institute Genome Sequencing Center for Infectious Disease"/>
            <person name="Wu L."/>
            <person name="Ma J."/>
        </authorList>
    </citation>
    <scope>NUCLEOTIDE SEQUENCE [LARGE SCALE GENOMIC DNA]</scope>
    <source>
        <strain evidence="12">JCM 17759</strain>
    </source>
</reference>
<dbReference type="RefSeq" id="WP_345321232.1">
    <property type="nucleotide sequence ID" value="NZ_BAABGA010000022.1"/>
</dbReference>
<dbReference type="Pfam" id="PF18967">
    <property type="entry name" value="PycTM"/>
    <property type="match status" value="1"/>
</dbReference>
<evidence type="ECO:0000259" key="10">
    <source>
        <dbReference type="Pfam" id="PF18967"/>
    </source>
</evidence>
<evidence type="ECO:0000313" key="11">
    <source>
        <dbReference type="EMBL" id="GAA4450864.1"/>
    </source>
</evidence>
<evidence type="ECO:0000256" key="2">
    <source>
        <dbReference type="ARBA" id="ARBA00022475"/>
    </source>
</evidence>
<feature type="transmembrane region" description="Helical" evidence="9">
    <location>
        <begin position="103"/>
        <end position="124"/>
    </location>
</feature>
<dbReference type="Proteomes" id="UP001500840">
    <property type="component" value="Unassembled WGS sequence"/>
</dbReference>
<keyword evidence="3 9" id="KW-0812">Transmembrane</keyword>
<keyword evidence="4" id="KW-0547">Nucleotide-binding</keyword>
<feature type="transmembrane region" description="Helical" evidence="9">
    <location>
        <begin position="64"/>
        <end position="83"/>
    </location>
</feature>
<feature type="region of interest" description="Disordered" evidence="8">
    <location>
        <begin position="1"/>
        <end position="34"/>
    </location>
</feature>
<keyword evidence="6" id="KW-0051">Antiviral defense</keyword>
<evidence type="ECO:0000256" key="8">
    <source>
        <dbReference type="SAM" id="MobiDB-lite"/>
    </source>
</evidence>
<keyword evidence="7 9" id="KW-0472">Membrane</keyword>
<evidence type="ECO:0000313" key="12">
    <source>
        <dbReference type="Proteomes" id="UP001500840"/>
    </source>
</evidence>
<feature type="compositionally biased region" description="Low complexity" evidence="8">
    <location>
        <begin position="1"/>
        <end position="29"/>
    </location>
</feature>
<comment type="caution">
    <text evidence="11">The sequence shown here is derived from an EMBL/GenBank/DDBJ whole genome shotgun (WGS) entry which is preliminary data.</text>
</comment>
<evidence type="ECO:0000256" key="5">
    <source>
        <dbReference type="ARBA" id="ARBA00022989"/>
    </source>
</evidence>
<proteinExistence type="predicted"/>
<sequence length="215" mass="23821">MSEPLSETANENNTATSTSAGASSTVVSTRPRLDDDTQNALEAENLIETYQIIGEWIRFADAKAAAVLAVNGALCGVLVPTIHEYIRADQSHPTSWWTSLVSVTFLLWLASMIWSCVLAFRCILPFRYCGKHPSLGRANHFHPAAISAHYTIDQTEQFADEMQRIGMSGLKREIAICMMLDSHVSNSKYTFVSRSIRMLALSAILGLMYLIVTQF</sequence>
<keyword evidence="5 9" id="KW-1133">Transmembrane helix</keyword>